<evidence type="ECO:0000313" key="3">
    <source>
        <dbReference type="Proteomes" id="UP000324233"/>
    </source>
</evidence>
<feature type="domain" description="HTH cro/C1-type" evidence="1">
    <location>
        <begin position="16"/>
        <end position="69"/>
    </location>
</feature>
<dbReference type="InterPro" id="IPR010982">
    <property type="entry name" value="Lambda_DNA-bd_dom_sf"/>
</dbReference>
<dbReference type="SUPFAM" id="SSF47413">
    <property type="entry name" value="lambda repressor-like DNA-binding domains"/>
    <property type="match status" value="1"/>
</dbReference>
<dbReference type="PROSITE" id="PS50943">
    <property type="entry name" value="HTH_CROC1"/>
    <property type="match status" value="1"/>
</dbReference>
<dbReference type="Gene3D" id="1.10.260.40">
    <property type="entry name" value="lambda repressor-like DNA-binding domains"/>
    <property type="match status" value="1"/>
</dbReference>
<dbReference type="CDD" id="cd00093">
    <property type="entry name" value="HTH_XRE"/>
    <property type="match status" value="1"/>
</dbReference>
<protein>
    <submittedName>
        <fullName evidence="2">Helix-turn-helix protein</fullName>
    </submittedName>
</protein>
<dbReference type="Proteomes" id="UP000324233">
    <property type="component" value="Chromosome"/>
</dbReference>
<dbReference type="RefSeq" id="WP_148596260.1">
    <property type="nucleotide sequence ID" value="NZ_CP042997.1"/>
</dbReference>
<keyword evidence="3" id="KW-1185">Reference proteome</keyword>
<dbReference type="OrthoDB" id="3401217at2"/>
<proteinExistence type="predicted"/>
<dbReference type="AlphaFoldDB" id="A0A5B9W9S2"/>
<gene>
    <name evidence="2" type="ORF">OJF2_51740</name>
</gene>
<organism evidence="2 3">
    <name type="scientific">Aquisphaera giovannonii</name>
    <dbReference type="NCBI Taxonomy" id="406548"/>
    <lineage>
        <taxon>Bacteria</taxon>
        <taxon>Pseudomonadati</taxon>
        <taxon>Planctomycetota</taxon>
        <taxon>Planctomycetia</taxon>
        <taxon>Isosphaerales</taxon>
        <taxon>Isosphaeraceae</taxon>
        <taxon>Aquisphaera</taxon>
    </lineage>
</organism>
<dbReference type="GO" id="GO:0003677">
    <property type="term" value="F:DNA binding"/>
    <property type="evidence" value="ECO:0007669"/>
    <property type="project" value="InterPro"/>
</dbReference>
<evidence type="ECO:0000313" key="2">
    <source>
        <dbReference type="EMBL" id="QEH36590.1"/>
    </source>
</evidence>
<name>A0A5B9W9S2_9BACT</name>
<dbReference type="KEGG" id="agv:OJF2_51740"/>
<dbReference type="Pfam" id="PF01381">
    <property type="entry name" value="HTH_3"/>
    <property type="match status" value="1"/>
</dbReference>
<dbReference type="SMART" id="SM00530">
    <property type="entry name" value="HTH_XRE"/>
    <property type="match status" value="1"/>
</dbReference>
<dbReference type="InterPro" id="IPR001387">
    <property type="entry name" value="Cro/C1-type_HTH"/>
</dbReference>
<accession>A0A5B9W9S2</accession>
<evidence type="ECO:0000259" key="1">
    <source>
        <dbReference type="PROSITE" id="PS50943"/>
    </source>
</evidence>
<reference evidence="2 3" key="1">
    <citation type="submission" date="2019-08" db="EMBL/GenBank/DDBJ databases">
        <title>Deep-cultivation of Planctomycetes and their phenomic and genomic characterization uncovers novel biology.</title>
        <authorList>
            <person name="Wiegand S."/>
            <person name="Jogler M."/>
            <person name="Boedeker C."/>
            <person name="Pinto D."/>
            <person name="Vollmers J."/>
            <person name="Rivas-Marin E."/>
            <person name="Kohn T."/>
            <person name="Peeters S.H."/>
            <person name="Heuer A."/>
            <person name="Rast P."/>
            <person name="Oberbeckmann S."/>
            <person name="Bunk B."/>
            <person name="Jeske O."/>
            <person name="Meyerdierks A."/>
            <person name="Storesund J.E."/>
            <person name="Kallscheuer N."/>
            <person name="Luecker S."/>
            <person name="Lage O.M."/>
            <person name="Pohl T."/>
            <person name="Merkel B.J."/>
            <person name="Hornburger P."/>
            <person name="Mueller R.-W."/>
            <person name="Bruemmer F."/>
            <person name="Labrenz M."/>
            <person name="Spormann A.M."/>
            <person name="Op den Camp H."/>
            <person name="Overmann J."/>
            <person name="Amann R."/>
            <person name="Jetten M.S.M."/>
            <person name="Mascher T."/>
            <person name="Medema M.H."/>
            <person name="Devos D.P."/>
            <person name="Kaster A.-K."/>
            <person name="Ovreas L."/>
            <person name="Rohde M."/>
            <person name="Galperin M.Y."/>
            <person name="Jogler C."/>
        </authorList>
    </citation>
    <scope>NUCLEOTIDE SEQUENCE [LARGE SCALE GENOMIC DNA]</scope>
    <source>
        <strain evidence="2 3">OJF2</strain>
    </source>
</reference>
<dbReference type="EMBL" id="CP042997">
    <property type="protein sequence ID" value="QEH36590.1"/>
    <property type="molecule type" value="Genomic_DNA"/>
</dbReference>
<sequence>MRRKGARSVLPDGAKIDSLRKERGWTIDDLANEASISPRTIQYAISGKHIDIRTLSEIAKSLGVAYGSLLLKPDESPSATPSGSMNDAGERVLKLEISLGPANSATDKYALAAAVIESLRENLPDNARITFLGVTGMTAIVAVAFTPSNALALSEISDELGIEQVRATDRRTVEDSPFVRGTVGRIAQWIRSGMRGENPIAYSPIGGYALDRYIRGKGRFLLDVAADIEGGEIPVESVERFLKVVIPDNQSVSAIGERNDDEFRFAVPMTSRNELLLAVMGFAMKKQTGARLRTALYEFDDLSRNPNVNKLDDSFISYTANGGVAQRFRQDGGADWLWLCKMLGLRNDDTDALLEALRTITDAILEYVDKTDAAPG</sequence>